<evidence type="ECO:0000313" key="2">
    <source>
        <dbReference type="Proteomes" id="UP000650424"/>
    </source>
</evidence>
<accession>A0ABR6ZWV4</accession>
<name>A0ABR6ZWV4_9BURK</name>
<dbReference type="Proteomes" id="UP000650424">
    <property type="component" value="Unassembled WGS sequence"/>
</dbReference>
<dbReference type="EMBL" id="JACOGF010000015">
    <property type="protein sequence ID" value="MBC3920357.1"/>
    <property type="molecule type" value="Genomic_DNA"/>
</dbReference>
<reference evidence="1 2" key="1">
    <citation type="submission" date="2020-08" db="EMBL/GenBank/DDBJ databases">
        <title>Novel species isolated from subtropical streams in China.</title>
        <authorList>
            <person name="Lu H."/>
        </authorList>
    </citation>
    <scope>NUCLEOTIDE SEQUENCE [LARGE SCALE GENOMIC DNA]</scope>
    <source>
        <strain evidence="1 2">CY18W</strain>
    </source>
</reference>
<sequence>MSAYLSVLAPINIDDAILVSSTAAENDYPLYSNATTYAVGTRCISTTTHRIYESVRASNLNNDPTNITNRTGTTPWWIDIGPTNKWAMFDGIVSTQTSIASPLTVVLRPGAFNSFFLGGIEAETIAITVRSTPGGTIVYSYSGVLEGTAPDDYYEYFFDRFKPQTDFVGRDIGEYNSAEISITLTRVSGSVKLGLLAIGDLRPLGMTQYGARAKPKTYSYIKVDEFGNNVIKRRKAATDMSATAVLELSEANTVLDILQSVLDVPCVWICTDIVAYQGLRVFGLGSGEISYDHPTNCQLTLNVQGLI</sequence>
<gene>
    <name evidence="1" type="ORF">H8L32_23035</name>
</gene>
<evidence type="ECO:0000313" key="1">
    <source>
        <dbReference type="EMBL" id="MBC3920357.1"/>
    </source>
</evidence>
<proteinExistence type="predicted"/>
<keyword evidence="2" id="KW-1185">Reference proteome</keyword>
<dbReference type="RefSeq" id="WP_186949830.1">
    <property type="nucleotide sequence ID" value="NZ_JACOGF010000015.1"/>
</dbReference>
<evidence type="ECO:0008006" key="3">
    <source>
        <dbReference type="Google" id="ProtNLM"/>
    </source>
</evidence>
<protein>
    <recommendedName>
        <fullName evidence="3">Tail protein</fullName>
    </recommendedName>
</protein>
<organism evidence="1 2">
    <name type="scientific">Undibacterium hunanense</name>
    <dbReference type="NCBI Taxonomy" id="2762292"/>
    <lineage>
        <taxon>Bacteria</taxon>
        <taxon>Pseudomonadati</taxon>
        <taxon>Pseudomonadota</taxon>
        <taxon>Betaproteobacteria</taxon>
        <taxon>Burkholderiales</taxon>
        <taxon>Oxalobacteraceae</taxon>
        <taxon>Undibacterium</taxon>
    </lineage>
</organism>
<comment type="caution">
    <text evidence="1">The sequence shown here is derived from an EMBL/GenBank/DDBJ whole genome shotgun (WGS) entry which is preliminary data.</text>
</comment>